<evidence type="ECO:0000256" key="9">
    <source>
        <dbReference type="ARBA" id="ARBA00023134"/>
    </source>
</evidence>
<dbReference type="AlphaFoldDB" id="A0AAW0PHT9"/>
<evidence type="ECO:0000256" key="5">
    <source>
        <dbReference type="ARBA" id="ARBA00017272"/>
    </source>
</evidence>
<evidence type="ECO:0000256" key="10">
    <source>
        <dbReference type="ARBA" id="ARBA00030854"/>
    </source>
</evidence>
<dbReference type="SUPFAM" id="SSF55620">
    <property type="entry name" value="Tetrahydrobiopterin biosynthesis enzymes-like"/>
    <property type="match status" value="1"/>
</dbReference>
<name>A0AAW0PHT9_9GOBI</name>
<dbReference type="Pfam" id="PF01227">
    <property type="entry name" value="GTP_cyclohydroI"/>
    <property type="match status" value="1"/>
</dbReference>
<feature type="compositionally biased region" description="Basic residues" evidence="11">
    <location>
        <begin position="61"/>
        <end position="72"/>
    </location>
</feature>
<dbReference type="GO" id="GO:0046654">
    <property type="term" value="P:tetrahydrofolate biosynthetic process"/>
    <property type="evidence" value="ECO:0007669"/>
    <property type="project" value="InterPro"/>
</dbReference>
<comment type="pathway">
    <text evidence="2">Cofactor biosynthesis; 7,8-dihydroneopterin triphosphate biosynthesis; 7,8-dihydroneopterin triphosphate from GTP: step 1/1.</text>
</comment>
<dbReference type="GO" id="GO:0006729">
    <property type="term" value="P:tetrahydrobiopterin biosynthetic process"/>
    <property type="evidence" value="ECO:0007669"/>
    <property type="project" value="UniProtKB-KW"/>
</dbReference>
<evidence type="ECO:0000256" key="7">
    <source>
        <dbReference type="ARBA" id="ARBA00022801"/>
    </source>
</evidence>
<feature type="region of interest" description="Disordered" evidence="11">
    <location>
        <begin position="34"/>
        <end position="87"/>
    </location>
</feature>
<dbReference type="NCBIfam" id="NF006825">
    <property type="entry name" value="PRK09347.1-2"/>
    <property type="match status" value="1"/>
</dbReference>
<dbReference type="PANTHER" id="PTHR11109:SF6">
    <property type="entry name" value="GTP CYCLOHYDROLASE 1"/>
    <property type="match status" value="1"/>
</dbReference>
<dbReference type="FunFam" id="3.30.1130.10:FF:000012">
    <property type="entry name" value="GTP cyclohydrolase 1"/>
    <property type="match status" value="1"/>
</dbReference>
<dbReference type="HAMAP" id="MF_00223">
    <property type="entry name" value="FolE"/>
    <property type="match status" value="1"/>
</dbReference>
<dbReference type="GO" id="GO:0008270">
    <property type="term" value="F:zinc ion binding"/>
    <property type="evidence" value="ECO:0007669"/>
    <property type="project" value="TreeGrafter"/>
</dbReference>
<evidence type="ECO:0000313" key="13">
    <source>
        <dbReference type="EMBL" id="KAK7919149.1"/>
    </source>
</evidence>
<keyword evidence="6" id="KW-0547">Nucleotide-binding</keyword>
<evidence type="ECO:0000256" key="1">
    <source>
        <dbReference type="ARBA" id="ARBA00001052"/>
    </source>
</evidence>
<dbReference type="InterPro" id="IPR018234">
    <property type="entry name" value="GTP_CycHdrlase_I_CS"/>
</dbReference>
<protein>
    <recommendedName>
        <fullName evidence="5">GTP cyclohydrolase 1</fullName>
        <ecNumber evidence="4">3.5.4.16</ecNumber>
    </recommendedName>
    <alternativeName>
        <fullName evidence="10">GTP cyclohydrolase I</fullName>
    </alternativeName>
</protein>
<sequence>MGRRCARGVCERYKSRRVRLPATTPHLDVTSLFINPKQNKKTTQHERTQGLRGRASQQRLQRPHHRQQKVRRGASQSRDVRKEAEDKSRLPAIEAAYTCILRELGEDADREGLLRTPLRAAKAMQFLTKGYHETIYDILNDAIFDEDHNEMVIVKDIDMFSLCEHHLVPFFGRVHIGYIPNKKVVGLSKLARIVEIYSRRLQVQERLTKQIAMGISEALQPLGVAVVIEAAHMCMVMRGVQKINSRTVTSTMLGVYLEDPKTREEFLTLTQRA</sequence>
<keyword evidence="7" id="KW-0378">Hydrolase</keyword>
<dbReference type="EMBL" id="JBBPFD010000007">
    <property type="protein sequence ID" value="KAK7919149.1"/>
    <property type="molecule type" value="Genomic_DNA"/>
</dbReference>
<dbReference type="NCBIfam" id="TIGR00063">
    <property type="entry name" value="folE"/>
    <property type="match status" value="1"/>
</dbReference>
<proteinExistence type="inferred from homology"/>
<dbReference type="CDD" id="cd00642">
    <property type="entry name" value="GTP_cyclohydro1"/>
    <property type="match status" value="1"/>
</dbReference>
<reference evidence="14" key="1">
    <citation type="submission" date="2024-04" db="EMBL/GenBank/DDBJ databases">
        <title>Salinicola lusitanus LLJ914,a marine bacterium isolated from the Okinawa Trough.</title>
        <authorList>
            <person name="Li J."/>
        </authorList>
    </citation>
    <scope>NUCLEOTIDE SEQUENCE [LARGE SCALE GENOMIC DNA]</scope>
</reference>
<comment type="similarity">
    <text evidence="3">Belongs to the GTP cyclohydrolase I family.</text>
</comment>
<evidence type="ECO:0000256" key="4">
    <source>
        <dbReference type="ARBA" id="ARBA00012715"/>
    </source>
</evidence>
<dbReference type="InterPro" id="IPR001474">
    <property type="entry name" value="GTP_CycHdrlase_I"/>
</dbReference>
<gene>
    <name evidence="13" type="ORF">WMY93_010433</name>
</gene>
<dbReference type="GO" id="GO:0003934">
    <property type="term" value="F:GTP cyclohydrolase I activity"/>
    <property type="evidence" value="ECO:0007669"/>
    <property type="project" value="UniProtKB-EC"/>
</dbReference>
<evidence type="ECO:0000256" key="11">
    <source>
        <dbReference type="SAM" id="MobiDB-lite"/>
    </source>
</evidence>
<dbReference type="NCBIfam" id="NF006826">
    <property type="entry name" value="PRK09347.1-3"/>
    <property type="match status" value="1"/>
</dbReference>
<organism evidence="13 14">
    <name type="scientific">Mugilogobius chulae</name>
    <name type="common">yellowstripe goby</name>
    <dbReference type="NCBI Taxonomy" id="88201"/>
    <lineage>
        <taxon>Eukaryota</taxon>
        <taxon>Metazoa</taxon>
        <taxon>Chordata</taxon>
        <taxon>Craniata</taxon>
        <taxon>Vertebrata</taxon>
        <taxon>Euteleostomi</taxon>
        <taxon>Actinopterygii</taxon>
        <taxon>Neopterygii</taxon>
        <taxon>Teleostei</taxon>
        <taxon>Neoteleostei</taxon>
        <taxon>Acanthomorphata</taxon>
        <taxon>Gobiaria</taxon>
        <taxon>Gobiiformes</taxon>
        <taxon>Gobioidei</taxon>
        <taxon>Gobiidae</taxon>
        <taxon>Gobionellinae</taxon>
        <taxon>Mugilogobius</taxon>
    </lineage>
</organism>
<feature type="domain" description="GTP cyclohydrolase I" evidence="12">
    <location>
        <begin position="93"/>
        <end position="270"/>
    </location>
</feature>
<keyword evidence="14" id="KW-1185">Reference proteome</keyword>
<dbReference type="GO" id="GO:0005737">
    <property type="term" value="C:cytoplasm"/>
    <property type="evidence" value="ECO:0007669"/>
    <property type="project" value="TreeGrafter"/>
</dbReference>
<evidence type="ECO:0000256" key="8">
    <source>
        <dbReference type="ARBA" id="ARBA00023007"/>
    </source>
</evidence>
<dbReference type="GO" id="GO:0005525">
    <property type="term" value="F:GTP binding"/>
    <property type="evidence" value="ECO:0007669"/>
    <property type="project" value="UniProtKB-KW"/>
</dbReference>
<dbReference type="FunFam" id="1.10.286.10:FF:000003">
    <property type="entry name" value="GTP cyclohydrolase 1"/>
    <property type="match status" value="1"/>
</dbReference>
<evidence type="ECO:0000313" key="14">
    <source>
        <dbReference type="Proteomes" id="UP001460270"/>
    </source>
</evidence>
<keyword evidence="8" id="KW-0783">Tetrahydrobiopterin biosynthesis</keyword>
<comment type="catalytic activity">
    <reaction evidence="1">
        <text>GTP + H2O = 7,8-dihydroneopterin 3'-triphosphate + formate + H(+)</text>
        <dbReference type="Rhea" id="RHEA:17473"/>
        <dbReference type="ChEBI" id="CHEBI:15377"/>
        <dbReference type="ChEBI" id="CHEBI:15378"/>
        <dbReference type="ChEBI" id="CHEBI:15740"/>
        <dbReference type="ChEBI" id="CHEBI:37565"/>
        <dbReference type="ChEBI" id="CHEBI:58462"/>
        <dbReference type="EC" id="3.5.4.16"/>
    </reaction>
</comment>
<dbReference type="Proteomes" id="UP001460270">
    <property type="component" value="Unassembled WGS sequence"/>
</dbReference>
<evidence type="ECO:0000256" key="2">
    <source>
        <dbReference type="ARBA" id="ARBA00005080"/>
    </source>
</evidence>
<accession>A0AAW0PHT9</accession>
<feature type="compositionally biased region" description="Basic and acidic residues" evidence="11">
    <location>
        <begin position="78"/>
        <end position="87"/>
    </location>
</feature>
<dbReference type="InterPro" id="IPR043134">
    <property type="entry name" value="GTP-CH-I_N"/>
</dbReference>
<dbReference type="Gene3D" id="3.30.1130.10">
    <property type="match status" value="1"/>
</dbReference>
<dbReference type="PANTHER" id="PTHR11109">
    <property type="entry name" value="GTP CYCLOHYDROLASE I"/>
    <property type="match status" value="1"/>
</dbReference>
<comment type="caution">
    <text evidence="13">The sequence shown here is derived from an EMBL/GenBank/DDBJ whole genome shotgun (WGS) entry which is preliminary data.</text>
</comment>
<evidence type="ECO:0000256" key="6">
    <source>
        <dbReference type="ARBA" id="ARBA00022741"/>
    </source>
</evidence>
<evidence type="ECO:0000256" key="3">
    <source>
        <dbReference type="ARBA" id="ARBA00008085"/>
    </source>
</evidence>
<dbReference type="EC" id="3.5.4.16" evidence="4"/>
<dbReference type="Gene3D" id="1.10.286.10">
    <property type="match status" value="1"/>
</dbReference>
<dbReference type="PROSITE" id="PS00859">
    <property type="entry name" value="GTP_CYCLOHYDROL_1_1"/>
    <property type="match status" value="1"/>
</dbReference>
<dbReference type="InterPro" id="IPR043133">
    <property type="entry name" value="GTP-CH-I_C/QueF"/>
</dbReference>
<dbReference type="PROSITE" id="PS00860">
    <property type="entry name" value="GTP_CYCLOHYDROL_1_2"/>
    <property type="match status" value="1"/>
</dbReference>
<evidence type="ECO:0000259" key="12">
    <source>
        <dbReference type="Pfam" id="PF01227"/>
    </source>
</evidence>
<keyword evidence="9" id="KW-0342">GTP-binding</keyword>
<dbReference type="InterPro" id="IPR020602">
    <property type="entry name" value="GTP_CycHdrlase_I_dom"/>
</dbReference>